<accession>A0A834WLL6</accession>
<sequence>MMEHIKIFLMPDHFMETIVGELVFMLYPSRAIGPDAHAHSAEDLADQIIENFNYFRAGVCGYGSLALGLSGGHLAAAVMPNSEAQEIDTNQQ</sequence>
<reference evidence="1" key="1">
    <citation type="submission" date="2020-09" db="EMBL/GenBank/DDBJ databases">
        <title>Genome-Enabled Discovery of Anthraquinone Biosynthesis in Senna tora.</title>
        <authorList>
            <person name="Kang S.-H."/>
            <person name="Pandey R.P."/>
            <person name="Lee C.-M."/>
            <person name="Sim J.-S."/>
            <person name="Jeong J.-T."/>
            <person name="Choi B.-S."/>
            <person name="Jung M."/>
            <person name="Ginzburg D."/>
            <person name="Zhao K."/>
            <person name="Won S.Y."/>
            <person name="Oh T.-J."/>
            <person name="Yu Y."/>
            <person name="Kim N.-H."/>
            <person name="Lee O.R."/>
            <person name="Lee T.-H."/>
            <person name="Bashyal P."/>
            <person name="Kim T.-S."/>
            <person name="Lee W.-H."/>
            <person name="Kawkins C."/>
            <person name="Kim C.-K."/>
            <person name="Kim J.S."/>
            <person name="Ahn B.O."/>
            <person name="Rhee S.Y."/>
            <person name="Sohng J.K."/>
        </authorList>
    </citation>
    <scope>NUCLEOTIDE SEQUENCE</scope>
    <source>
        <tissue evidence="1">Leaf</tissue>
    </source>
</reference>
<comment type="caution">
    <text evidence="1">The sequence shown here is derived from an EMBL/GenBank/DDBJ whole genome shotgun (WGS) entry which is preliminary data.</text>
</comment>
<name>A0A834WLL6_9FABA</name>
<dbReference type="AlphaFoldDB" id="A0A834WLL6"/>
<evidence type="ECO:0000313" key="1">
    <source>
        <dbReference type="EMBL" id="KAF7821284.1"/>
    </source>
</evidence>
<organism evidence="1 2">
    <name type="scientific">Senna tora</name>
    <dbReference type="NCBI Taxonomy" id="362788"/>
    <lineage>
        <taxon>Eukaryota</taxon>
        <taxon>Viridiplantae</taxon>
        <taxon>Streptophyta</taxon>
        <taxon>Embryophyta</taxon>
        <taxon>Tracheophyta</taxon>
        <taxon>Spermatophyta</taxon>
        <taxon>Magnoliopsida</taxon>
        <taxon>eudicotyledons</taxon>
        <taxon>Gunneridae</taxon>
        <taxon>Pentapetalae</taxon>
        <taxon>rosids</taxon>
        <taxon>fabids</taxon>
        <taxon>Fabales</taxon>
        <taxon>Fabaceae</taxon>
        <taxon>Caesalpinioideae</taxon>
        <taxon>Cassia clade</taxon>
        <taxon>Senna</taxon>
    </lineage>
</organism>
<protein>
    <submittedName>
        <fullName evidence="1">Uncharacterized protein</fullName>
    </submittedName>
</protein>
<proteinExistence type="predicted"/>
<evidence type="ECO:0000313" key="2">
    <source>
        <dbReference type="Proteomes" id="UP000634136"/>
    </source>
</evidence>
<gene>
    <name evidence="1" type="ORF">G2W53_026739</name>
</gene>
<keyword evidence="2" id="KW-1185">Reference proteome</keyword>
<dbReference type="Proteomes" id="UP000634136">
    <property type="component" value="Unassembled WGS sequence"/>
</dbReference>
<dbReference type="EMBL" id="JAAIUW010000008">
    <property type="protein sequence ID" value="KAF7821284.1"/>
    <property type="molecule type" value="Genomic_DNA"/>
</dbReference>